<keyword evidence="2" id="KW-1185">Reference proteome</keyword>
<dbReference type="OrthoDB" id="5237664at2759"/>
<proteinExistence type="predicted"/>
<dbReference type="AlphaFoldDB" id="A0A423WDH7"/>
<gene>
    <name evidence="1" type="ORF">VMCG_05925</name>
</gene>
<organism evidence="1 2">
    <name type="scientific">Cytospora schulzeri</name>
    <dbReference type="NCBI Taxonomy" id="448051"/>
    <lineage>
        <taxon>Eukaryota</taxon>
        <taxon>Fungi</taxon>
        <taxon>Dikarya</taxon>
        <taxon>Ascomycota</taxon>
        <taxon>Pezizomycotina</taxon>
        <taxon>Sordariomycetes</taxon>
        <taxon>Sordariomycetidae</taxon>
        <taxon>Diaporthales</taxon>
        <taxon>Cytosporaceae</taxon>
        <taxon>Cytospora</taxon>
    </lineage>
</organism>
<dbReference type="Proteomes" id="UP000283895">
    <property type="component" value="Unassembled WGS sequence"/>
</dbReference>
<comment type="caution">
    <text evidence="1">The sequence shown here is derived from an EMBL/GenBank/DDBJ whole genome shotgun (WGS) entry which is preliminary data.</text>
</comment>
<name>A0A423WDH7_9PEZI</name>
<dbReference type="EMBL" id="LKEA01000019">
    <property type="protein sequence ID" value="ROW01300.1"/>
    <property type="molecule type" value="Genomic_DNA"/>
</dbReference>
<accession>A0A423WDH7</accession>
<evidence type="ECO:0000313" key="1">
    <source>
        <dbReference type="EMBL" id="ROW01300.1"/>
    </source>
</evidence>
<reference evidence="1 2" key="1">
    <citation type="submission" date="2015-09" db="EMBL/GenBank/DDBJ databases">
        <title>Host preference determinants of Valsa canker pathogens revealed by comparative genomics.</title>
        <authorList>
            <person name="Yin Z."/>
            <person name="Huang L."/>
        </authorList>
    </citation>
    <scope>NUCLEOTIDE SEQUENCE [LARGE SCALE GENOMIC DNA]</scope>
    <source>
        <strain evidence="1 2">03-1</strain>
    </source>
</reference>
<protein>
    <submittedName>
        <fullName evidence="1">Uncharacterized protein</fullName>
    </submittedName>
</protein>
<evidence type="ECO:0000313" key="2">
    <source>
        <dbReference type="Proteomes" id="UP000283895"/>
    </source>
</evidence>
<sequence>MASNLNSYNEGVVSFITYYETPNKLTFDINRNVQLNTILRDGKLMNQLDQPTNAVNIIEQDGEIIGTVDHEGQVLCHYRGDTVAPMISNFIKCSDTTKNGCFGGDGKFDEPLEPNTDTKKRVLARRDTIFPRFVVVMDRKWTDIALYQVCRWFRQYAIKRFGIPKKYKSFPFDPVNDTLYLLGVSNHRIGQLLRTGREAKPPVFDFELAVFQPWADSIDLEPWDRIRTVETDTRIPWLPRSFLLGVDYRIFCNIHTWRILTIQFDTCKTTFNPDAETLFRCSDLSTFCSVFYCLSGGGGFYPTPWDPKVIEIFRKGCVCSNTEELTWKNTRTPSGGSSNGFIAIDNTDIIVGLHE</sequence>